<dbReference type="EMBL" id="SAYW01000003">
    <property type="protein sequence ID" value="RWU07585.1"/>
    <property type="molecule type" value="Genomic_DNA"/>
</dbReference>
<keyword evidence="2" id="KW-0812">Transmembrane</keyword>
<dbReference type="Proteomes" id="UP000284120">
    <property type="component" value="Unassembled WGS sequence"/>
</dbReference>
<keyword evidence="2" id="KW-0472">Membrane</keyword>
<feature type="repeat" description="TPR" evidence="1">
    <location>
        <begin position="234"/>
        <end position="267"/>
    </location>
</feature>
<evidence type="ECO:0000256" key="1">
    <source>
        <dbReference type="PROSITE-ProRule" id="PRU00339"/>
    </source>
</evidence>
<keyword evidence="2" id="KW-1133">Transmembrane helix</keyword>
<gene>
    <name evidence="3" type="ORF">DPV69_11415</name>
</gene>
<dbReference type="Pfam" id="PF13432">
    <property type="entry name" value="TPR_16"/>
    <property type="match status" value="1"/>
</dbReference>
<keyword evidence="1" id="KW-0802">TPR repeat</keyword>
<evidence type="ECO:0000313" key="3">
    <source>
        <dbReference type="EMBL" id="RWU07585.1"/>
    </source>
</evidence>
<dbReference type="InterPro" id="IPR019734">
    <property type="entry name" value="TPR_rpt"/>
</dbReference>
<dbReference type="SMART" id="SM00028">
    <property type="entry name" value="TPR"/>
    <property type="match status" value="2"/>
</dbReference>
<keyword evidence="4" id="KW-1185">Reference proteome</keyword>
<organism evidence="3 4">
    <name type="scientific">Pedobacter chitinilyticus</name>
    <dbReference type="NCBI Taxonomy" id="2233776"/>
    <lineage>
        <taxon>Bacteria</taxon>
        <taxon>Pseudomonadati</taxon>
        <taxon>Bacteroidota</taxon>
        <taxon>Sphingobacteriia</taxon>
        <taxon>Sphingobacteriales</taxon>
        <taxon>Sphingobacteriaceae</taxon>
        <taxon>Pedobacter</taxon>
    </lineage>
</organism>
<dbReference type="SUPFAM" id="SSF48452">
    <property type="entry name" value="TPR-like"/>
    <property type="match status" value="1"/>
</dbReference>
<proteinExistence type="predicted"/>
<dbReference type="AlphaFoldDB" id="A0A443YUS5"/>
<evidence type="ECO:0000313" key="4">
    <source>
        <dbReference type="Proteomes" id="UP000284120"/>
    </source>
</evidence>
<reference evidence="3 4" key="1">
    <citation type="submission" date="2018-06" db="EMBL/GenBank/DDBJ databases">
        <title>Pedobacter endophyticus sp. nov., an endophytic bacterium isolated from a leaf of Triticum aestivum.</title>
        <authorList>
            <person name="Zhang L."/>
        </authorList>
    </citation>
    <scope>NUCLEOTIDE SEQUENCE [LARGE SCALE GENOMIC DNA]</scope>
    <source>
        <strain evidence="3 4">CM134L-2</strain>
    </source>
</reference>
<sequence>MKSPRTTQIVIIAGIVLLVGFLFSQDIKGLVKPKDDATVGMPQEAATPGVSLAEASATAKNLISNAAAKEFTSLESAFQKAQGEEKANQAKVLAQKWDDLEQAIPSALYLEEVAKEQSSLQNWVKAGDRFLKAFDNTQDSLVKPAMLQKANQAFTKAVAIDSTDLDAKTGMGITVVNGMGAPMEGIAMLLDVVKKDPKNFKANMNLGLFAIKSGQFDKAITRFEDLIKNIKATPDAYFYLATAYENLGKNQEAIDAYLQSKKLAANPTLSGFIDKKVAELKK</sequence>
<dbReference type="Gene3D" id="1.25.40.10">
    <property type="entry name" value="Tetratricopeptide repeat domain"/>
    <property type="match status" value="1"/>
</dbReference>
<protein>
    <submittedName>
        <fullName evidence="3">Tetratricopeptide repeat protein</fullName>
    </submittedName>
</protein>
<dbReference type="PROSITE" id="PS50005">
    <property type="entry name" value="TPR"/>
    <property type="match status" value="1"/>
</dbReference>
<name>A0A443YUS5_9SPHI</name>
<comment type="caution">
    <text evidence="3">The sequence shown here is derived from an EMBL/GenBank/DDBJ whole genome shotgun (WGS) entry which is preliminary data.</text>
</comment>
<dbReference type="OrthoDB" id="1490552at2"/>
<dbReference type="RefSeq" id="WP_113647493.1">
    <property type="nucleotide sequence ID" value="NZ_QMHN01000003.1"/>
</dbReference>
<dbReference type="InterPro" id="IPR011990">
    <property type="entry name" value="TPR-like_helical_dom_sf"/>
</dbReference>
<evidence type="ECO:0000256" key="2">
    <source>
        <dbReference type="SAM" id="Phobius"/>
    </source>
</evidence>
<accession>A0A443YUS5</accession>
<feature type="transmembrane region" description="Helical" evidence="2">
    <location>
        <begin position="6"/>
        <end position="24"/>
    </location>
</feature>